<comment type="pathway">
    <text evidence="4">Porphyrin-containing compound metabolism; protoporphyrin-IX biosynthesis; 5-aminolevulinate from L-glutamyl-tRNA(Glu): step 1/2.</text>
</comment>
<dbReference type="PANTHER" id="PTHR43013:SF1">
    <property type="entry name" value="GLUTAMYL-TRNA REDUCTASE"/>
    <property type="match status" value="1"/>
</dbReference>
<feature type="domain" description="Tetrapyrrole biosynthesis glutamyl-tRNA reductase dimerisation" evidence="6">
    <location>
        <begin position="409"/>
        <end position="452"/>
    </location>
</feature>
<comment type="domain">
    <text evidence="4">Possesses an unusual extended V-shaped dimeric structure with each monomer consisting of three distinct domains arranged along a curved 'spinal' alpha-helix. The N-terminal catalytic domain specifically recognizes the glutamate moiety of the substrate. The second domain is the NADPH-binding domain, and the third C-terminal domain is responsible for dimerization.</text>
</comment>
<dbReference type="Pfam" id="PF00745">
    <property type="entry name" value="GlutR_dimer"/>
    <property type="match status" value="1"/>
</dbReference>
<proteinExistence type="inferred from homology"/>
<dbReference type="InterPro" id="IPR036291">
    <property type="entry name" value="NAD(P)-bd_dom_sf"/>
</dbReference>
<dbReference type="EMBL" id="CP032514">
    <property type="protein sequence ID" value="AYD88968.1"/>
    <property type="molecule type" value="Genomic_DNA"/>
</dbReference>
<dbReference type="Gene3D" id="3.40.50.720">
    <property type="entry name" value="NAD(P)-binding Rossmann-like Domain"/>
    <property type="match status" value="1"/>
</dbReference>
<feature type="binding site" evidence="4">
    <location>
        <begin position="277"/>
        <end position="282"/>
    </location>
    <ligand>
        <name>NADP(+)</name>
        <dbReference type="ChEBI" id="CHEBI:58349"/>
    </ligand>
</feature>
<keyword evidence="3 4" id="KW-0627">Porphyrin biosynthesis</keyword>
<evidence type="ECO:0000313" key="8">
    <source>
        <dbReference type="EMBL" id="AYD88968.1"/>
    </source>
</evidence>
<feature type="compositionally biased region" description="Gly residues" evidence="5">
    <location>
        <begin position="464"/>
        <end position="481"/>
    </location>
</feature>
<feature type="binding site" evidence="4">
    <location>
        <begin position="78"/>
        <end position="81"/>
    </location>
    <ligand>
        <name>substrate</name>
    </ligand>
</feature>
<evidence type="ECO:0000259" key="6">
    <source>
        <dbReference type="Pfam" id="PF00745"/>
    </source>
</evidence>
<dbReference type="Proteomes" id="UP000273001">
    <property type="component" value="Chromosome"/>
</dbReference>
<feature type="region of interest" description="Disordered" evidence="5">
    <location>
        <begin position="455"/>
        <end position="494"/>
    </location>
</feature>
<sequence>MAWRCCLARLYDVTGKVIVPPPFPGDSIPPDVAIYFISADHRFLDLETVSRLGAVAPGLGKELVDLLPGLRGAMVLATCNRLSLLLDSRSGSRADFGSSSSAPCGVVPGVYGGGTVDDGGGDDSDKVAGGAAPEAPGSRGEEQDSPPVPDGLAATLSRVSALMARRSGLERDDLAWASWEGAQAYRELFATASGLESMVVGERQIAGQVRRALGEAEREGTLSPDLVRVVEHALVVSRRVAAETSVVGRGRSLAAVGVDLVAQELPPLSRCRVLLAGTGSYAGATVSVLRERGAADVTVYSASHRAQSFAQGHGLRALDPTGSRRHWPRWTWSSPVAVGVPRAHPRPGGACHRPAAAEGGGNRPLTLLDLSLVRDVERGVEELPGVVYTGLERIQSAVPEAGTEDLAAARAIVAQETEAFERFLRGRRMDGLITGLRSQVNDMVAQEAARLRPVPAAGRRSVAGGTGSRGGAGGEGVGMADGGAEPSRRDDEDGEALVTVAEAQQALRRLAARLLHHPTVAARRAGQDGREEDFRVALETVLGPEVAGGVAAGPRRSRSRGDSGSEVSGPVCLPRVVSLDAADSDGRESTATPPSARVQ</sequence>
<gene>
    <name evidence="4" type="primary">hemA</name>
    <name evidence="8" type="ORF">D5R93_00900</name>
</gene>
<keyword evidence="9" id="KW-1185">Reference proteome</keyword>
<dbReference type="HAMAP" id="MF_00087">
    <property type="entry name" value="Glu_tRNA_reductase"/>
    <property type="match status" value="1"/>
</dbReference>
<feature type="region of interest" description="Disordered" evidence="5">
    <location>
        <begin position="112"/>
        <end position="152"/>
    </location>
</feature>
<feature type="region of interest" description="Disordered" evidence="5">
    <location>
        <begin position="548"/>
        <end position="599"/>
    </location>
</feature>
<evidence type="ECO:0000256" key="4">
    <source>
        <dbReference type="HAMAP-Rule" id="MF_00087"/>
    </source>
</evidence>
<evidence type="ECO:0000256" key="1">
    <source>
        <dbReference type="ARBA" id="ARBA00022857"/>
    </source>
</evidence>
<comment type="caution">
    <text evidence="4">Lacks conserved residue(s) required for the propagation of feature annotation.</text>
</comment>
<dbReference type="Pfam" id="PF05201">
    <property type="entry name" value="GlutR_N"/>
    <property type="match status" value="1"/>
</dbReference>
<feature type="active site" description="Nucleophile" evidence="4">
    <location>
        <position position="79"/>
    </location>
</feature>
<name>A0ABM6Z130_9ACTO</name>
<dbReference type="InterPro" id="IPR000343">
    <property type="entry name" value="4pyrrol_synth_GluRdtase"/>
</dbReference>
<dbReference type="InterPro" id="IPR015896">
    <property type="entry name" value="4pyrrol_synth_GluRdtase_dimer"/>
</dbReference>
<accession>A0ABM6Z130</accession>
<comment type="function">
    <text evidence="4">Catalyzes the NADPH-dependent reduction of glutamyl-tRNA(Glu) to glutamate 1-semialdehyde (GSA).</text>
</comment>
<dbReference type="InterPro" id="IPR015895">
    <property type="entry name" value="4pyrrol_synth_GluRdtase_N"/>
</dbReference>
<evidence type="ECO:0000256" key="3">
    <source>
        <dbReference type="ARBA" id="ARBA00023244"/>
    </source>
</evidence>
<dbReference type="PANTHER" id="PTHR43013">
    <property type="entry name" value="GLUTAMYL-TRNA REDUCTASE"/>
    <property type="match status" value="1"/>
</dbReference>
<comment type="subunit">
    <text evidence="4">Homodimer.</text>
</comment>
<evidence type="ECO:0000256" key="2">
    <source>
        <dbReference type="ARBA" id="ARBA00023002"/>
    </source>
</evidence>
<feature type="binding site" evidence="4">
    <location>
        <position position="197"/>
    </location>
    <ligand>
        <name>substrate</name>
    </ligand>
</feature>
<feature type="binding site" evidence="4">
    <location>
        <position position="208"/>
    </location>
    <ligand>
        <name>substrate</name>
    </ligand>
</feature>
<feature type="domain" description="Glutamyl-tRNA reductase N-terminal" evidence="7">
    <location>
        <begin position="156"/>
        <end position="244"/>
    </location>
</feature>
<comment type="miscellaneous">
    <text evidence="4">During catalysis, the active site Cys acts as a nucleophile attacking the alpha-carbonyl group of tRNA-bound glutamate with the formation of a thioester intermediate between enzyme and glutamate, and the concomitant release of tRNA(Glu). The thioester intermediate is finally reduced by direct hydride transfer from NADPH, to form the product GSA.</text>
</comment>
<dbReference type="Gene3D" id="3.30.460.30">
    <property type="entry name" value="Glutamyl-tRNA reductase, N-terminal domain"/>
    <property type="match status" value="1"/>
</dbReference>
<protein>
    <recommendedName>
        <fullName evidence="4">Glutamyl-tRNA reductase</fullName>
        <shortName evidence="4">GluTR</shortName>
        <ecNumber evidence="4">1.2.1.70</ecNumber>
    </recommendedName>
</protein>
<feature type="compositionally biased region" description="Polar residues" evidence="5">
    <location>
        <begin position="589"/>
        <end position="599"/>
    </location>
</feature>
<keyword evidence="1 4" id="KW-0521">NADP</keyword>
<organism evidence="8 9">
    <name type="scientific">Actinomyces lilanjuaniae</name>
    <dbReference type="NCBI Taxonomy" id="2321394"/>
    <lineage>
        <taxon>Bacteria</taxon>
        <taxon>Bacillati</taxon>
        <taxon>Actinomycetota</taxon>
        <taxon>Actinomycetes</taxon>
        <taxon>Actinomycetales</taxon>
        <taxon>Actinomycetaceae</taxon>
        <taxon>Actinomyces</taxon>
    </lineage>
</organism>
<comment type="catalytic activity">
    <reaction evidence="4">
        <text>(S)-4-amino-5-oxopentanoate + tRNA(Glu) + NADP(+) = L-glutamyl-tRNA(Glu) + NADPH + H(+)</text>
        <dbReference type="Rhea" id="RHEA:12344"/>
        <dbReference type="Rhea" id="RHEA-COMP:9663"/>
        <dbReference type="Rhea" id="RHEA-COMP:9680"/>
        <dbReference type="ChEBI" id="CHEBI:15378"/>
        <dbReference type="ChEBI" id="CHEBI:57501"/>
        <dbReference type="ChEBI" id="CHEBI:57783"/>
        <dbReference type="ChEBI" id="CHEBI:58349"/>
        <dbReference type="ChEBI" id="CHEBI:78442"/>
        <dbReference type="ChEBI" id="CHEBI:78520"/>
        <dbReference type="EC" id="1.2.1.70"/>
    </reaction>
</comment>
<comment type="similarity">
    <text evidence="4">Belongs to the glutamyl-tRNA reductase family.</text>
</comment>
<dbReference type="EC" id="1.2.1.70" evidence="4"/>
<feature type="binding site" evidence="4">
    <location>
        <begin position="202"/>
        <end position="204"/>
    </location>
    <ligand>
        <name>substrate</name>
    </ligand>
</feature>
<reference evidence="8 9" key="1">
    <citation type="submission" date="2018-09" db="EMBL/GenBank/DDBJ databases">
        <authorList>
            <person name="Li J."/>
        </authorList>
    </citation>
    <scope>NUCLEOTIDE SEQUENCE [LARGE SCALE GENOMIC DNA]</scope>
    <source>
        <strain evidence="8 9">2129</strain>
    </source>
</reference>
<dbReference type="SUPFAM" id="SSF69742">
    <property type="entry name" value="Glutamyl tRNA-reductase catalytic, N-terminal domain"/>
    <property type="match status" value="1"/>
</dbReference>
<dbReference type="SUPFAM" id="SSF51735">
    <property type="entry name" value="NAD(P)-binding Rossmann-fold domains"/>
    <property type="match status" value="1"/>
</dbReference>
<keyword evidence="2 4" id="KW-0560">Oxidoreductase</keyword>
<evidence type="ECO:0000313" key="9">
    <source>
        <dbReference type="Proteomes" id="UP000273001"/>
    </source>
</evidence>
<evidence type="ECO:0000259" key="7">
    <source>
        <dbReference type="Pfam" id="PF05201"/>
    </source>
</evidence>
<dbReference type="InterPro" id="IPR036343">
    <property type="entry name" value="GluRdtase_N_sf"/>
</dbReference>
<evidence type="ECO:0000256" key="5">
    <source>
        <dbReference type="SAM" id="MobiDB-lite"/>
    </source>
</evidence>